<sequence length="412" mass="44865">MVDSQSQLRLKRLGPCAVEIRQSYPSNHLLNTECSHRVFKSVHPSAHSCRPSSQQDKHDSQHWPAFLLAFGLKQTQQDVQALHYKVQQFRFEDKPKDKLLHSVGQRGSSEGYFCYPRGLSVASDGELAIADTENHRVQLFNSAGVFKNIIGRGKGSAPGELDSPLDVAWMPTGNYAVADTGNSRVQIFRPKGSLRMMFLTRAAPVAIACDAGHNIIVVSEARQIEMYRKGCKFDKSFPIDTPTGAKSAAAAAAIASPVQMYSVAANRQLIALCDTACGVVRLFDYDGVCKLTFEPAASRPGLAVLPTSVDLSADLLLIADATNHTVNAYALTGEFHQQALGPVDDLGNVQCARFTPEGHLAVTEFAANGLHCLKIFRFAPCDCHSERPTSAKKDKSTPIPKTHYTSDLVVPQ</sequence>
<evidence type="ECO:0000256" key="1">
    <source>
        <dbReference type="ARBA" id="ARBA00022737"/>
    </source>
</evidence>
<dbReference type="SUPFAM" id="SSF63829">
    <property type="entry name" value="Calcium-dependent phosphotriesterase"/>
    <property type="match status" value="1"/>
</dbReference>
<dbReference type="InterPro" id="IPR050952">
    <property type="entry name" value="TRIM-NHL_E3_ligases"/>
</dbReference>
<reference evidence="4 5" key="1">
    <citation type="submission" date="2016-11" db="UniProtKB">
        <authorList>
            <consortium name="WormBaseParasite"/>
        </authorList>
    </citation>
    <scope>IDENTIFICATION</scope>
</reference>
<dbReference type="AlphaFoldDB" id="A0A1I8H1B8"/>
<dbReference type="Pfam" id="PF01436">
    <property type="entry name" value="NHL"/>
    <property type="match status" value="2"/>
</dbReference>
<feature type="repeat" description="NHL" evidence="2">
    <location>
        <begin position="152"/>
        <end position="191"/>
    </location>
</feature>
<feature type="repeat" description="NHL" evidence="2">
    <location>
        <begin position="100"/>
        <end position="143"/>
    </location>
</feature>
<organism evidence="3 4">
    <name type="scientific">Macrostomum lignano</name>
    <dbReference type="NCBI Taxonomy" id="282301"/>
    <lineage>
        <taxon>Eukaryota</taxon>
        <taxon>Metazoa</taxon>
        <taxon>Spiralia</taxon>
        <taxon>Lophotrochozoa</taxon>
        <taxon>Platyhelminthes</taxon>
        <taxon>Rhabditophora</taxon>
        <taxon>Macrostomorpha</taxon>
        <taxon>Macrostomida</taxon>
        <taxon>Macrostomidae</taxon>
        <taxon>Macrostomum</taxon>
    </lineage>
</organism>
<dbReference type="WBParaSite" id="maker-uti_cns_0009065-snap-gene-0.6-mRNA-1">
    <property type="protein sequence ID" value="maker-uti_cns_0009065-snap-gene-0.6-mRNA-1"/>
    <property type="gene ID" value="maker-uti_cns_0009065-snap-gene-0.6"/>
</dbReference>
<protein>
    <submittedName>
        <fullName evidence="4 5">NHL repeat protein</fullName>
    </submittedName>
</protein>
<dbReference type="CDD" id="cd05819">
    <property type="entry name" value="NHL"/>
    <property type="match status" value="1"/>
</dbReference>
<dbReference type="GO" id="GO:0061630">
    <property type="term" value="F:ubiquitin protein ligase activity"/>
    <property type="evidence" value="ECO:0007669"/>
    <property type="project" value="TreeGrafter"/>
</dbReference>
<name>A0A1I8H1B8_9PLAT</name>
<dbReference type="InterPro" id="IPR011042">
    <property type="entry name" value="6-blade_b-propeller_TolB-like"/>
</dbReference>
<evidence type="ECO:0000256" key="2">
    <source>
        <dbReference type="PROSITE-ProRule" id="PRU00504"/>
    </source>
</evidence>
<dbReference type="PROSITE" id="PS51125">
    <property type="entry name" value="NHL"/>
    <property type="match status" value="2"/>
</dbReference>
<accession>A0A1I8H1B8</accession>
<dbReference type="PANTHER" id="PTHR24104:SF25">
    <property type="entry name" value="PROTEIN LIN-41"/>
    <property type="match status" value="1"/>
</dbReference>
<keyword evidence="1" id="KW-0677">Repeat</keyword>
<dbReference type="Proteomes" id="UP000095280">
    <property type="component" value="Unplaced"/>
</dbReference>
<dbReference type="STRING" id="282301.A0A1I8H1B8"/>
<evidence type="ECO:0000313" key="4">
    <source>
        <dbReference type="WBParaSite" id="maker-uti_cns_0003926-snap-gene-0.3-mRNA-1"/>
    </source>
</evidence>
<dbReference type="OrthoDB" id="342730at2759"/>
<dbReference type="GO" id="GO:0043161">
    <property type="term" value="P:proteasome-mediated ubiquitin-dependent protein catabolic process"/>
    <property type="evidence" value="ECO:0007669"/>
    <property type="project" value="TreeGrafter"/>
</dbReference>
<dbReference type="Gene3D" id="2.120.10.30">
    <property type="entry name" value="TolB, C-terminal domain"/>
    <property type="match status" value="2"/>
</dbReference>
<dbReference type="InterPro" id="IPR001258">
    <property type="entry name" value="NHL_repeat"/>
</dbReference>
<dbReference type="GO" id="GO:0008270">
    <property type="term" value="F:zinc ion binding"/>
    <property type="evidence" value="ECO:0007669"/>
    <property type="project" value="UniProtKB-KW"/>
</dbReference>
<keyword evidence="3" id="KW-1185">Reference proteome</keyword>
<evidence type="ECO:0000313" key="5">
    <source>
        <dbReference type="WBParaSite" id="maker-uti_cns_0009065-snap-gene-0.6-mRNA-1"/>
    </source>
</evidence>
<dbReference type="PANTHER" id="PTHR24104">
    <property type="entry name" value="E3 UBIQUITIN-PROTEIN LIGASE NHLRC1-RELATED"/>
    <property type="match status" value="1"/>
</dbReference>
<proteinExistence type="predicted"/>
<evidence type="ECO:0000313" key="3">
    <source>
        <dbReference type="Proteomes" id="UP000095280"/>
    </source>
</evidence>
<dbReference type="WBParaSite" id="maker-uti_cns_0003926-snap-gene-0.3-mRNA-1">
    <property type="protein sequence ID" value="maker-uti_cns_0003926-snap-gene-0.3-mRNA-1"/>
    <property type="gene ID" value="maker-uti_cns_0003926-snap-gene-0.3"/>
</dbReference>
<dbReference type="GO" id="GO:0000209">
    <property type="term" value="P:protein polyubiquitination"/>
    <property type="evidence" value="ECO:0007669"/>
    <property type="project" value="TreeGrafter"/>
</dbReference>